<keyword evidence="2" id="KW-0812">Transmembrane</keyword>
<evidence type="ECO:0000256" key="2">
    <source>
        <dbReference type="SAM" id="Phobius"/>
    </source>
</evidence>
<keyword evidence="2" id="KW-1133">Transmembrane helix</keyword>
<organism evidence="3">
    <name type="scientific">marine metagenome</name>
    <dbReference type="NCBI Taxonomy" id="408172"/>
    <lineage>
        <taxon>unclassified sequences</taxon>
        <taxon>metagenomes</taxon>
        <taxon>ecological metagenomes</taxon>
    </lineage>
</organism>
<feature type="compositionally biased region" description="Acidic residues" evidence="1">
    <location>
        <begin position="143"/>
        <end position="152"/>
    </location>
</feature>
<dbReference type="EMBL" id="UINC01137195">
    <property type="protein sequence ID" value="SVD22389.1"/>
    <property type="molecule type" value="Genomic_DNA"/>
</dbReference>
<accession>A0A382TJV2</accession>
<evidence type="ECO:0000256" key="1">
    <source>
        <dbReference type="SAM" id="MobiDB-lite"/>
    </source>
</evidence>
<feature type="transmembrane region" description="Helical" evidence="2">
    <location>
        <begin position="43"/>
        <end position="61"/>
    </location>
</feature>
<proteinExistence type="predicted"/>
<feature type="transmembrane region" description="Helical" evidence="2">
    <location>
        <begin position="73"/>
        <end position="90"/>
    </location>
</feature>
<sequence length="152" mass="16157">MKNLSKTFIVIGFLSSTYAGFGFLNAGMEMANSILAASAPTWFGLGAIAICGAIVILLGWFGKYNKWIKRIMALLMIVGLIGCVSIPLILHGLPQLVAVYFLGFVGVILTKEKIIDDEIKGDTAVASDSESAPKEEKIKGDEADADDSESAP</sequence>
<feature type="non-terminal residue" evidence="3">
    <location>
        <position position="1"/>
    </location>
</feature>
<protein>
    <submittedName>
        <fullName evidence="3">Uncharacterized protein</fullName>
    </submittedName>
</protein>
<reference evidence="3" key="1">
    <citation type="submission" date="2018-05" db="EMBL/GenBank/DDBJ databases">
        <authorList>
            <person name="Lanie J.A."/>
            <person name="Ng W.-L."/>
            <person name="Kazmierczak K.M."/>
            <person name="Andrzejewski T.M."/>
            <person name="Davidsen T.M."/>
            <person name="Wayne K.J."/>
            <person name="Tettelin H."/>
            <person name="Glass J.I."/>
            <person name="Rusch D."/>
            <person name="Podicherti R."/>
            <person name="Tsui H.-C.T."/>
            <person name="Winkler M.E."/>
        </authorList>
    </citation>
    <scope>NUCLEOTIDE SEQUENCE</scope>
</reference>
<feature type="compositionally biased region" description="Basic and acidic residues" evidence="1">
    <location>
        <begin position="131"/>
        <end position="142"/>
    </location>
</feature>
<feature type="region of interest" description="Disordered" evidence="1">
    <location>
        <begin position="124"/>
        <end position="152"/>
    </location>
</feature>
<name>A0A382TJV2_9ZZZZ</name>
<dbReference type="AlphaFoldDB" id="A0A382TJV2"/>
<keyword evidence="2" id="KW-0472">Membrane</keyword>
<feature type="non-terminal residue" evidence="3">
    <location>
        <position position="152"/>
    </location>
</feature>
<gene>
    <name evidence="3" type="ORF">METZ01_LOCUS375243</name>
</gene>
<evidence type="ECO:0000313" key="3">
    <source>
        <dbReference type="EMBL" id="SVD22389.1"/>
    </source>
</evidence>